<dbReference type="EC" id="1.1.1.100" evidence="3"/>
<accession>A0A6J4VVI1</accession>
<name>A0A6J4VVI1_9DEIN</name>
<evidence type="ECO:0000256" key="1">
    <source>
        <dbReference type="ARBA" id="ARBA00006484"/>
    </source>
</evidence>
<gene>
    <name evidence="3" type="ORF">AVDCRST_MAG86-3561</name>
</gene>
<dbReference type="InterPro" id="IPR036291">
    <property type="entry name" value="NAD(P)-bd_dom_sf"/>
</dbReference>
<dbReference type="GO" id="GO:0004316">
    <property type="term" value="F:3-oxoacyl-[acyl-carrier-protein] reductase (NADPH) activity"/>
    <property type="evidence" value="ECO:0007669"/>
    <property type="project" value="UniProtKB-EC"/>
</dbReference>
<dbReference type="SUPFAM" id="SSF51735">
    <property type="entry name" value="NAD(P)-binding Rossmann-fold domains"/>
    <property type="match status" value="1"/>
</dbReference>
<dbReference type="Pfam" id="PF00106">
    <property type="entry name" value="adh_short"/>
    <property type="match status" value="1"/>
</dbReference>
<dbReference type="PANTHER" id="PTHR43669:SF3">
    <property type="entry name" value="ALCOHOL DEHYDROGENASE, PUTATIVE (AFU_ORTHOLOGUE AFUA_3G03445)-RELATED"/>
    <property type="match status" value="1"/>
</dbReference>
<keyword evidence="2 3" id="KW-0560">Oxidoreductase</keyword>
<dbReference type="InterPro" id="IPR002347">
    <property type="entry name" value="SDR_fam"/>
</dbReference>
<dbReference type="EMBL" id="CADCWP010000317">
    <property type="protein sequence ID" value="CAA9586156.1"/>
    <property type="molecule type" value="Genomic_DNA"/>
</dbReference>
<proteinExistence type="inferred from homology"/>
<evidence type="ECO:0000256" key="2">
    <source>
        <dbReference type="ARBA" id="ARBA00023002"/>
    </source>
</evidence>
<protein>
    <submittedName>
        <fullName evidence="3">3-oxoacyl-[acyl-carrier protein] reductase</fullName>
        <ecNumber evidence="3">1.1.1.100</ecNumber>
    </submittedName>
</protein>
<reference evidence="3" key="1">
    <citation type="submission" date="2020-02" db="EMBL/GenBank/DDBJ databases">
        <authorList>
            <person name="Meier V. D."/>
        </authorList>
    </citation>
    <scope>NUCLEOTIDE SEQUENCE</scope>
    <source>
        <strain evidence="3">AVDCRST_MAG86</strain>
    </source>
</reference>
<dbReference type="AlphaFoldDB" id="A0A6J4VVI1"/>
<comment type="similarity">
    <text evidence="1">Belongs to the short-chain dehydrogenases/reductases (SDR) family.</text>
</comment>
<dbReference type="Gene3D" id="3.40.50.720">
    <property type="entry name" value="NAD(P)-binding Rossmann-like Domain"/>
    <property type="match status" value="1"/>
</dbReference>
<evidence type="ECO:0000313" key="3">
    <source>
        <dbReference type="EMBL" id="CAA9586156.1"/>
    </source>
</evidence>
<organism evidence="3">
    <name type="scientific">uncultured Truepera sp</name>
    <dbReference type="NCBI Taxonomy" id="543023"/>
    <lineage>
        <taxon>Bacteria</taxon>
        <taxon>Thermotogati</taxon>
        <taxon>Deinococcota</taxon>
        <taxon>Deinococci</taxon>
        <taxon>Trueperales</taxon>
        <taxon>Trueperaceae</taxon>
        <taxon>Truepera</taxon>
        <taxon>environmental samples</taxon>
    </lineage>
</organism>
<dbReference type="PANTHER" id="PTHR43669">
    <property type="entry name" value="5-KETO-D-GLUCONATE 5-REDUCTASE"/>
    <property type="match status" value="1"/>
</dbReference>
<sequence>MDLAFNGRLTVVTGADSGIGLHTAMTLAAEGAKVLLSDLNSVSLADALNQVRQHAPEAEVYSFVTDLTDLGDVGGLLEAADAYGGVPSWPTWRVPGVRRGTFSSFRTKGGWRL</sequence>